<feature type="compositionally biased region" description="Polar residues" evidence="2">
    <location>
        <begin position="480"/>
        <end position="497"/>
    </location>
</feature>
<dbReference type="InterPro" id="IPR001878">
    <property type="entry name" value="Znf_CCHC"/>
</dbReference>
<feature type="compositionally biased region" description="Basic and acidic residues" evidence="2">
    <location>
        <begin position="523"/>
        <end position="533"/>
    </location>
</feature>
<keyword evidence="1" id="KW-0863">Zinc-finger</keyword>
<comment type="caution">
    <text evidence="4">The sequence shown here is derived from an EMBL/GenBank/DDBJ whole genome shotgun (WGS) entry which is preliminary data.</text>
</comment>
<dbReference type="GO" id="GO:0003676">
    <property type="term" value="F:nucleic acid binding"/>
    <property type="evidence" value="ECO:0007669"/>
    <property type="project" value="InterPro"/>
</dbReference>
<evidence type="ECO:0000313" key="5">
    <source>
        <dbReference type="EMBL" id="KAJ5124625.1"/>
    </source>
</evidence>
<dbReference type="Pfam" id="PF00098">
    <property type="entry name" value="zf-CCHC"/>
    <property type="match status" value="1"/>
</dbReference>
<gene>
    <name evidence="4" type="ORF">N7515_008444</name>
    <name evidence="5" type="ORF">N7515_008450</name>
</gene>
<evidence type="ECO:0000313" key="4">
    <source>
        <dbReference type="EMBL" id="KAJ5124619.1"/>
    </source>
</evidence>
<dbReference type="AlphaFoldDB" id="A0A9W9GNF3"/>
<feature type="region of interest" description="Disordered" evidence="2">
    <location>
        <begin position="464"/>
        <end position="497"/>
    </location>
</feature>
<evidence type="ECO:0000313" key="6">
    <source>
        <dbReference type="Proteomes" id="UP001149079"/>
    </source>
</evidence>
<feature type="compositionally biased region" description="Basic residues" evidence="2">
    <location>
        <begin position="158"/>
        <end position="171"/>
    </location>
</feature>
<evidence type="ECO:0000256" key="1">
    <source>
        <dbReference type="PROSITE-ProRule" id="PRU00047"/>
    </source>
</evidence>
<dbReference type="GeneID" id="81408358"/>
<keyword evidence="1" id="KW-0862">Zinc</keyword>
<dbReference type="EMBL" id="JAPQKL010000006">
    <property type="protein sequence ID" value="KAJ5124619.1"/>
    <property type="molecule type" value="Genomic_DNA"/>
</dbReference>
<dbReference type="RefSeq" id="XP_056519018.1">
    <property type="nucleotide sequence ID" value="XM_056669188.1"/>
</dbReference>
<sequence length="564" mass="63845">MSTSPITNDPKDMPPGRCLEILWCEAMQNIEAAKGQILVPNNIVRNVLGMDNLQEMYRRLCNMNNGIAYMHFDESLDSWYLSTTDKDRNERTPAPELQDYSIKEASKAIYRFANLVTPPKPNCFVLYRQANQRLVKESNPGASNDDISEKDWIEINRRKRKMSTTRSGKRRIQPDEEPEETHEHGAPLPQTGEATQPSFSARSTPVPGPSSVPRQQYELHVRTQTKEPLIIRDEEALISWIHADSNHALAYLTFVQQQRQLLTERVRELERTASSPATQTSSGGGKRSAKVPDAPILDDGVSVKFTPWRRAVENKLMLNADHYPSERHRMAYVSTRCAGKAQAQLQPSLDPTVSNRYKTAVEMLDHLQIVFKDPMERQIAKGQYEKLKMKEGESFNLFYGEFARLALESKTDEELQKGDLFEKLVPDLQTLTVSDAFNDRVTLEEFVDSCRRSALGLSCMQTTTRFRKSRSRPHTENDNKGSLNTFRTTTPSGEQKQSLTYAERQALMKEGKCFVCRQQGHLSRDCPENKDGNGGEAKTAAVSATERRLRDAEDSDSSSSSGNV</sequence>
<keyword evidence="6" id="KW-1185">Reference proteome</keyword>
<keyword evidence="1" id="KW-0479">Metal-binding</keyword>
<feature type="compositionally biased region" description="Polar residues" evidence="2">
    <location>
        <begin position="192"/>
        <end position="203"/>
    </location>
</feature>
<dbReference type="SMART" id="SM00343">
    <property type="entry name" value="ZnF_C2HC"/>
    <property type="match status" value="1"/>
</dbReference>
<reference evidence="4" key="1">
    <citation type="submission" date="2022-11" db="EMBL/GenBank/DDBJ databases">
        <authorList>
            <person name="Petersen C."/>
        </authorList>
    </citation>
    <scope>NUCLEOTIDE SEQUENCE</scope>
    <source>
        <strain evidence="4">IBT 22155</strain>
    </source>
</reference>
<dbReference type="InterPro" id="IPR036875">
    <property type="entry name" value="Znf_CCHC_sf"/>
</dbReference>
<protein>
    <recommendedName>
        <fullName evidence="3">CCHC-type domain-containing protein</fullName>
    </recommendedName>
</protein>
<dbReference type="Gene3D" id="4.10.60.10">
    <property type="entry name" value="Zinc finger, CCHC-type"/>
    <property type="match status" value="1"/>
</dbReference>
<feature type="compositionally biased region" description="Polar residues" evidence="2">
    <location>
        <begin position="272"/>
        <end position="281"/>
    </location>
</feature>
<name>A0A9W9GNF3_9EURO</name>
<reference evidence="4" key="2">
    <citation type="journal article" date="2023" name="IMA Fungus">
        <title>Comparative genomic study of the Penicillium genus elucidates a diverse pangenome and 15 lateral gene transfer events.</title>
        <authorList>
            <person name="Petersen C."/>
            <person name="Sorensen T."/>
            <person name="Nielsen M.R."/>
            <person name="Sondergaard T.E."/>
            <person name="Sorensen J.L."/>
            <person name="Fitzpatrick D.A."/>
            <person name="Frisvad J.C."/>
            <person name="Nielsen K.L."/>
        </authorList>
    </citation>
    <scope>NUCLEOTIDE SEQUENCE</scope>
    <source>
        <strain evidence="4">IBT 22155</strain>
    </source>
</reference>
<feature type="region of interest" description="Disordered" evidence="2">
    <location>
        <begin position="523"/>
        <end position="564"/>
    </location>
</feature>
<feature type="region of interest" description="Disordered" evidence="2">
    <location>
        <begin position="158"/>
        <end position="217"/>
    </location>
</feature>
<dbReference type="OrthoDB" id="4365667at2759"/>
<accession>A0A9W9GNF3</accession>
<dbReference type="EMBL" id="JAPQKL010000006">
    <property type="protein sequence ID" value="KAJ5124625.1"/>
    <property type="molecule type" value="Genomic_DNA"/>
</dbReference>
<dbReference type="PROSITE" id="PS50158">
    <property type="entry name" value="ZF_CCHC"/>
    <property type="match status" value="1"/>
</dbReference>
<evidence type="ECO:0000256" key="2">
    <source>
        <dbReference type="SAM" id="MobiDB-lite"/>
    </source>
</evidence>
<feature type="domain" description="CCHC-type" evidence="3">
    <location>
        <begin position="512"/>
        <end position="528"/>
    </location>
</feature>
<feature type="region of interest" description="Disordered" evidence="2">
    <location>
        <begin position="269"/>
        <end position="293"/>
    </location>
</feature>
<evidence type="ECO:0000259" key="3">
    <source>
        <dbReference type="PROSITE" id="PS50158"/>
    </source>
</evidence>
<dbReference type="GO" id="GO:0008270">
    <property type="term" value="F:zinc ion binding"/>
    <property type="evidence" value="ECO:0007669"/>
    <property type="project" value="UniProtKB-KW"/>
</dbReference>
<dbReference type="Proteomes" id="UP001149079">
    <property type="component" value="Unassembled WGS sequence"/>
</dbReference>
<proteinExistence type="predicted"/>
<dbReference type="SUPFAM" id="SSF57756">
    <property type="entry name" value="Retrovirus zinc finger-like domains"/>
    <property type="match status" value="1"/>
</dbReference>
<organism evidence="4 6">
    <name type="scientific">Penicillium bovifimosum</name>
    <dbReference type="NCBI Taxonomy" id="126998"/>
    <lineage>
        <taxon>Eukaryota</taxon>
        <taxon>Fungi</taxon>
        <taxon>Dikarya</taxon>
        <taxon>Ascomycota</taxon>
        <taxon>Pezizomycotina</taxon>
        <taxon>Eurotiomycetes</taxon>
        <taxon>Eurotiomycetidae</taxon>
        <taxon>Eurotiales</taxon>
        <taxon>Aspergillaceae</taxon>
        <taxon>Penicillium</taxon>
    </lineage>
</organism>